<dbReference type="PANTHER" id="PTHR24114">
    <property type="entry name" value="LEUCINE RICH REPEAT FAMILY PROTEIN"/>
    <property type="match status" value="1"/>
</dbReference>
<dbReference type="GO" id="GO:0005930">
    <property type="term" value="C:axoneme"/>
    <property type="evidence" value="ECO:0007669"/>
    <property type="project" value="UniProtKB-SubCell"/>
</dbReference>
<keyword evidence="4" id="KW-1185">Reference proteome</keyword>
<dbReference type="PROSITE" id="PS51257">
    <property type="entry name" value="PROKAR_LIPOPROTEIN"/>
    <property type="match status" value="1"/>
</dbReference>
<evidence type="ECO:0000313" key="3">
    <source>
        <dbReference type="EMBL" id="KAK3233270.1"/>
    </source>
</evidence>
<feature type="region of interest" description="Disordered" evidence="2">
    <location>
        <begin position="312"/>
        <end position="357"/>
    </location>
</feature>
<dbReference type="PANTHER" id="PTHR24114:SF2">
    <property type="entry name" value="F-BOX DOMAIN-CONTAINING PROTEIN-RELATED"/>
    <property type="match status" value="1"/>
</dbReference>
<reference evidence="3 4" key="1">
    <citation type="journal article" date="2015" name="Genome Biol. Evol.">
        <title>Comparative Genomics of a Bacterivorous Green Alga Reveals Evolutionary Causalities and Consequences of Phago-Mixotrophic Mode of Nutrition.</title>
        <authorList>
            <person name="Burns J.A."/>
            <person name="Paasch A."/>
            <person name="Narechania A."/>
            <person name="Kim E."/>
        </authorList>
    </citation>
    <scope>NUCLEOTIDE SEQUENCE [LARGE SCALE GENOMIC DNA]</scope>
    <source>
        <strain evidence="3 4">PLY_AMNH</strain>
    </source>
</reference>
<dbReference type="InterPro" id="IPR052394">
    <property type="entry name" value="LRR-containing"/>
</dbReference>
<evidence type="ECO:0000313" key="4">
    <source>
        <dbReference type="Proteomes" id="UP001190700"/>
    </source>
</evidence>
<dbReference type="Pfam" id="PF13516">
    <property type="entry name" value="LRR_6"/>
    <property type="match status" value="4"/>
</dbReference>
<sequence>MLIRIAVVPERKYEEPELPSTHALPSSGSCTEPNFFINDIRIHLLFVTRQVYLVQFKKSSPQEPPLTTMILEDDAASHAPSSRASALNPPTRVRFSSNRSQISSPSSRSTPGKPGPRDPKDAQLTPPSREEYSEDFMREVRKRAKSFIRDKEAEFWKDMHQRFPKLLREKEKELSQKFTGDGTTFTRMARDELARQFKSVLRRKQLSEWPLQEVLSWTAADMMREGRKHRLSSPHPSIVESEGFSRTPRSVSPGRHSTPSTAASCPTPLQQLLAQDDQGEEEEYSNGDTYSADDGAFLVGVSASVPTLPTILPALRLPDDPRERHRPPRSPDSTALSSKKKKKQHTDQDVRPPFKRFVKSNENSVLSHIRQDQCSTPPSTYTVTQNGMRVQVEVLETRPSSPEAEIVLPVLCQNVGEGSSARASSRPASRLNKVSGAVEVLERSESCVPALDRGTFPFTDQAEALPSSAGPTPRNRDGGRLKYAEWSEGLAFMGEMVGNGFDVRNPAECDTDIPLHLSEFEELGVPHLKMGLPSHGSTAYYSKCQEYNCLQLSRVVEQVANEHAKLAYLTLGEKDGLALVAGLRENTRVRILDLEGANLSDKLVTEVCVMLQRNHSVTSLNLSQNCIPVKAMRQLAVALNPRVTQPQALQCVRIAKGMIQDRGLLMVCDALRTNLHLKQLSLPNNKIQDEGAMAVGSMLENNKALEELDLSWNSIKVAGARTIAEGLRGNNTLKTLSLQWNGLESSGAMTFGEALLANSCLTSLDLCSTRCGPEAAMVLAESIKLNTALLNLNLSLNPIGVGASPRCVRAAQSVPEPIGWASRARHRVFPSL</sequence>
<comment type="caution">
    <text evidence="3">The sequence shown here is derived from an EMBL/GenBank/DDBJ whole genome shotgun (WGS) entry which is preliminary data.</text>
</comment>
<protein>
    <submittedName>
        <fullName evidence="3">Uncharacterized protein</fullName>
    </submittedName>
</protein>
<evidence type="ECO:0000256" key="2">
    <source>
        <dbReference type="SAM" id="MobiDB-lite"/>
    </source>
</evidence>
<dbReference type="EMBL" id="LGRX02035767">
    <property type="protein sequence ID" value="KAK3233270.1"/>
    <property type="molecule type" value="Genomic_DNA"/>
</dbReference>
<feature type="region of interest" description="Disordered" evidence="2">
    <location>
        <begin position="75"/>
        <end position="134"/>
    </location>
</feature>
<evidence type="ECO:0000256" key="1">
    <source>
        <dbReference type="ARBA" id="ARBA00004430"/>
    </source>
</evidence>
<gene>
    <name evidence="3" type="ORF">CYMTET_56427</name>
</gene>
<dbReference type="SMART" id="SM00368">
    <property type="entry name" value="LRR_RI"/>
    <property type="match status" value="7"/>
</dbReference>
<dbReference type="AlphaFoldDB" id="A0AAE0BCD0"/>
<feature type="compositionally biased region" description="Low complexity" evidence="2">
    <location>
        <begin position="77"/>
        <end position="86"/>
    </location>
</feature>
<feature type="region of interest" description="Disordered" evidence="2">
    <location>
        <begin position="227"/>
        <end position="269"/>
    </location>
</feature>
<dbReference type="Gene3D" id="3.80.10.10">
    <property type="entry name" value="Ribonuclease Inhibitor"/>
    <property type="match status" value="3"/>
</dbReference>
<organism evidence="3 4">
    <name type="scientific">Cymbomonas tetramitiformis</name>
    <dbReference type="NCBI Taxonomy" id="36881"/>
    <lineage>
        <taxon>Eukaryota</taxon>
        <taxon>Viridiplantae</taxon>
        <taxon>Chlorophyta</taxon>
        <taxon>Pyramimonadophyceae</taxon>
        <taxon>Pyramimonadales</taxon>
        <taxon>Pyramimonadaceae</taxon>
        <taxon>Cymbomonas</taxon>
    </lineage>
</organism>
<accession>A0AAE0BCD0</accession>
<dbReference type="Proteomes" id="UP001190700">
    <property type="component" value="Unassembled WGS sequence"/>
</dbReference>
<comment type="subcellular location">
    <subcellularLocation>
        <location evidence="1">Cytoplasm</location>
        <location evidence="1">Cytoskeleton</location>
        <location evidence="1">Cilium axoneme</location>
    </subcellularLocation>
</comment>
<feature type="compositionally biased region" description="Polar residues" evidence="2">
    <location>
        <begin position="247"/>
        <end position="269"/>
    </location>
</feature>
<proteinExistence type="predicted"/>
<dbReference type="SUPFAM" id="SSF52047">
    <property type="entry name" value="RNI-like"/>
    <property type="match status" value="1"/>
</dbReference>
<dbReference type="InterPro" id="IPR001611">
    <property type="entry name" value="Leu-rich_rpt"/>
</dbReference>
<dbReference type="InterPro" id="IPR032675">
    <property type="entry name" value="LRR_dom_sf"/>
</dbReference>
<name>A0AAE0BCD0_9CHLO</name>
<feature type="compositionally biased region" description="Low complexity" evidence="2">
    <location>
        <begin position="94"/>
        <end position="112"/>
    </location>
</feature>